<accession>A0A7C5PG27</accession>
<reference evidence="1" key="1">
    <citation type="journal article" date="2020" name="mSystems">
        <title>Genome- and Community-Level Interaction Insights into Carbon Utilization and Element Cycling Functions of Hydrothermarchaeota in Hydrothermal Sediment.</title>
        <authorList>
            <person name="Zhou Z."/>
            <person name="Liu Y."/>
            <person name="Xu W."/>
            <person name="Pan J."/>
            <person name="Luo Z.H."/>
            <person name="Li M."/>
        </authorList>
    </citation>
    <scope>NUCLEOTIDE SEQUENCE [LARGE SCALE GENOMIC DNA]</scope>
    <source>
        <strain evidence="1">SpSt-1019</strain>
    </source>
</reference>
<gene>
    <name evidence="1" type="ORF">ENL70_01510</name>
</gene>
<protein>
    <submittedName>
        <fullName evidence="1">Uncharacterized protein</fullName>
    </submittedName>
</protein>
<sequence>MSNGDVKLTISLWVGPEREEALKKANMLEIPELQEAFAGLKRLRVPITYEQAQKLKEVYPSAKIDTSSTQTVELLPRECLDKIFAMVIEKKSVNVIPDLLKSLGK</sequence>
<comment type="caution">
    <text evidence="1">The sequence shown here is derived from an EMBL/GenBank/DDBJ whole genome shotgun (WGS) entry which is preliminary data.</text>
</comment>
<name>A0A7C5PG27_9BACT</name>
<dbReference type="InterPro" id="IPR054230">
    <property type="entry name" value="DUF6955"/>
</dbReference>
<dbReference type="Pfam" id="PF22271">
    <property type="entry name" value="DUF6955"/>
    <property type="match status" value="1"/>
</dbReference>
<organism evidence="1">
    <name type="scientific">Thermodesulfobium narugense</name>
    <dbReference type="NCBI Taxonomy" id="184064"/>
    <lineage>
        <taxon>Bacteria</taxon>
        <taxon>Pseudomonadati</taxon>
        <taxon>Thermodesulfobiota</taxon>
        <taxon>Thermodesulfobiia</taxon>
        <taxon>Thermodesulfobiales</taxon>
        <taxon>Thermodesulfobiaceae</taxon>
        <taxon>Thermodesulfobium</taxon>
    </lineage>
</organism>
<dbReference type="AlphaFoldDB" id="A0A7C5PG27"/>
<evidence type="ECO:0000313" key="1">
    <source>
        <dbReference type="EMBL" id="HHI65211.1"/>
    </source>
</evidence>
<proteinExistence type="predicted"/>
<dbReference type="EMBL" id="DRUY01000050">
    <property type="protein sequence ID" value="HHI65211.1"/>
    <property type="molecule type" value="Genomic_DNA"/>
</dbReference>